<evidence type="ECO:0000313" key="2">
    <source>
        <dbReference type="Proteomes" id="UP000720595"/>
    </source>
</evidence>
<dbReference type="RefSeq" id="WP_205052066.1">
    <property type="nucleotide sequence ID" value="NZ_JAFBDH010000005.1"/>
</dbReference>
<keyword evidence="2" id="KW-1185">Reference proteome</keyword>
<evidence type="ECO:0008006" key="3">
    <source>
        <dbReference type="Google" id="ProtNLM"/>
    </source>
</evidence>
<organism evidence="1 2">
    <name type="scientific">Peptoniphilus gorbachii</name>
    <dbReference type="NCBI Taxonomy" id="411567"/>
    <lineage>
        <taxon>Bacteria</taxon>
        <taxon>Bacillati</taxon>
        <taxon>Bacillota</taxon>
        <taxon>Tissierellia</taxon>
        <taxon>Tissierellales</taxon>
        <taxon>Peptoniphilaceae</taxon>
        <taxon>Peptoniphilus</taxon>
    </lineage>
</organism>
<proteinExistence type="predicted"/>
<protein>
    <recommendedName>
        <fullName evidence="3">Helix-turn-helix domain protein</fullName>
    </recommendedName>
</protein>
<accession>A0ABS2MKK7</accession>
<comment type="caution">
    <text evidence="1">The sequence shown here is derived from an EMBL/GenBank/DDBJ whole genome shotgun (WGS) entry which is preliminary data.</text>
</comment>
<dbReference type="Proteomes" id="UP000720595">
    <property type="component" value="Unassembled WGS sequence"/>
</dbReference>
<gene>
    <name evidence="1" type="ORF">JOD41_001283</name>
</gene>
<sequence>MEGLKENLSTEDLLEIISNLNKKLDFLIETMSIPKENFTREEACQYLTMGRTTFDKEVESGRIRFKTKGDGEKNKQRIFRKVWLDDWMERYT</sequence>
<evidence type="ECO:0000313" key="1">
    <source>
        <dbReference type="EMBL" id="MBM7550546.1"/>
    </source>
</evidence>
<reference evidence="1 2" key="1">
    <citation type="submission" date="2021-01" db="EMBL/GenBank/DDBJ databases">
        <title>Genomic Encyclopedia of Type Strains, Phase IV (KMG-IV): sequencing the most valuable type-strain genomes for metagenomic binning, comparative biology and taxonomic classification.</title>
        <authorList>
            <person name="Goeker M."/>
        </authorList>
    </citation>
    <scope>NUCLEOTIDE SEQUENCE [LARGE SCALE GENOMIC DNA]</scope>
    <source>
        <strain evidence="1 2">DSM 21461</strain>
    </source>
</reference>
<dbReference type="EMBL" id="JAFBDH010000005">
    <property type="protein sequence ID" value="MBM7550546.1"/>
    <property type="molecule type" value="Genomic_DNA"/>
</dbReference>
<name>A0ABS2MKK7_9FIRM</name>